<dbReference type="EMBL" id="PDNW01000004">
    <property type="protein sequence ID" value="PLC50585.1"/>
    <property type="molecule type" value="Genomic_DNA"/>
</dbReference>
<feature type="transmembrane region" description="Helical" evidence="6">
    <location>
        <begin position="57"/>
        <end position="81"/>
    </location>
</feature>
<keyword evidence="9" id="KW-1185">Reference proteome</keyword>
<reference evidence="8 9" key="1">
    <citation type="submission" date="2017-10" db="EMBL/GenBank/DDBJ databases">
        <title>Two draft genome sequences of Pusillimonas sp. strains isolated from a nitrate- and radionuclide-contaminated groundwater in Russia.</title>
        <authorList>
            <person name="Grouzdev D.S."/>
            <person name="Tourova T.P."/>
            <person name="Goeva M.A."/>
            <person name="Babich T.L."/>
            <person name="Sokolova D.S."/>
            <person name="Abdullin R."/>
            <person name="Poltaraus A.B."/>
            <person name="Toshchakov S.V."/>
            <person name="Nazina T.N."/>
        </authorList>
    </citation>
    <scope>NUCLEOTIDE SEQUENCE [LARGE SCALE GENOMIC DNA]</scope>
    <source>
        <strain evidence="8 9">JR1/69-3-13</strain>
    </source>
</reference>
<dbReference type="Pfam" id="PF00924">
    <property type="entry name" value="MS_channel_2nd"/>
    <property type="match status" value="1"/>
</dbReference>
<evidence type="ECO:0000313" key="9">
    <source>
        <dbReference type="Proteomes" id="UP000234190"/>
    </source>
</evidence>
<evidence type="ECO:0000256" key="3">
    <source>
        <dbReference type="ARBA" id="ARBA00022692"/>
    </source>
</evidence>
<keyword evidence="6" id="KW-0813">Transport</keyword>
<evidence type="ECO:0000256" key="2">
    <source>
        <dbReference type="ARBA" id="ARBA00008017"/>
    </source>
</evidence>
<keyword evidence="6" id="KW-0997">Cell inner membrane</keyword>
<dbReference type="InterPro" id="IPR023408">
    <property type="entry name" value="MscS_beta-dom_sf"/>
</dbReference>
<keyword evidence="3 6" id="KW-0812">Transmembrane</keyword>
<dbReference type="SUPFAM" id="SSF82861">
    <property type="entry name" value="Mechanosensitive channel protein MscS (YggB), transmembrane region"/>
    <property type="match status" value="1"/>
</dbReference>
<dbReference type="InterPro" id="IPR010920">
    <property type="entry name" value="LSM_dom_sf"/>
</dbReference>
<comment type="similarity">
    <text evidence="2 6">Belongs to the MscS (TC 1.A.23) family.</text>
</comment>
<dbReference type="OrthoDB" id="8685113at2"/>
<keyword evidence="6" id="KW-0406">Ion transport</keyword>
<dbReference type="SUPFAM" id="SSF50182">
    <property type="entry name" value="Sm-like ribonucleoproteins"/>
    <property type="match status" value="1"/>
</dbReference>
<accession>A0A2N4U6D0</accession>
<feature type="transmembrane region" description="Helical" evidence="6">
    <location>
        <begin position="16"/>
        <end position="36"/>
    </location>
</feature>
<protein>
    <recommendedName>
        <fullName evidence="6">Small-conductance mechanosensitive channel</fullName>
    </recommendedName>
</protein>
<dbReference type="GO" id="GO:0005886">
    <property type="term" value="C:plasma membrane"/>
    <property type="evidence" value="ECO:0007669"/>
    <property type="project" value="UniProtKB-SubCell"/>
</dbReference>
<dbReference type="Proteomes" id="UP000234190">
    <property type="component" value="Unassembled WGS sequence"/>
</dbReference>
<feature type="transmembrane region" description="Helical" evidence="6">
    <location>
        <begin position="87"/>
        <end position="120"/>
    </location>
</feature>
<dbReference type="Gene3D" id="1.10.287.1260">
    <property type="match status" value="1"/>
</dbReference>
<keyword evidence="6" id="KW-1003">Cell membrane</keyword>
<evidence type="ECO:0000313" key="8">
    <source>
        <dbReference type="EMBL" id="PLC50585.1"/>
    </source>
</evidence>
<comment type="caution">
    <text evidence="6">Lacks conserved residue(s) required for the propagation of feature annotation.</text>
</comment>
<evidence type="ECO:0000259" key="7">
    <source>
        <dbReference type="Pfam" id="PF00924"/>
    </source>
</evidence>
<dbReference type="InterPro" id="IPR011014">
    <property type="entry name" value="MscS_channel_TM-2"/>
</dbReference>
<dbReference type="AlphaFoldDB" id="A0A2N4U6D0"/>
<keyword evidence="6" id="KW-0407">Ion channel</keyword>
<proteinExistence type="inferred from homology"/>
<name>A0A2N4U6D0_9BURK</name>
<organism evidence="8 9">
    <name type="scientific">Pollutimonas subterranea</name>
    <dbReference type="NCBI Taxonomy" id="2045210"/>
    <lineage>
        <taxon>Bacteria</taxon>
        <taxon>Pseudomonadati</taxon>
        <taxon>Pseudomonadota</taxon>
        <taxon>Betaproteobacteria</taxon>
        <taxon>Burkholderiales</taxon>
        <taxon>Alcaligenaceae</taxon>
        <taxon>Pollutimonas</taxon>
    </lineage>
</organism>
<comment type="caution">
    <text evidence="8">The sequence shown here is derived from an EMBL/GenBank/DDBJ whole genome shotgun (WGS) entry which is preliminary data.</text>
</comment>
<sequence length="201" mass="22093">MLATLTPYFPVWSHAWLGWFFLTIQLLIIIIGAWVLQRGVRRILRRASVRYDLPAHLMKPTASIAGWVIMTTAALLVLGRLGVSGTVLWTAFTGFAAVAAVAFFAAWSVLSNIFCAILIFTTGPFRLGDHVEILDTAEKPGAKGEVVDIGLLYVTLRDSTEQHPGALLQIPNALIFQRVVRRWKGGPPRQHAGGRSPILPE</sequence>
<evidence type="ECO:0000256" key="1">
    <source>
        <dbReference type="ARBA" id="ARBA00004141"/>
    </source>
</evidence>
<keyword evidence="4 6" id="KW-1133">Transmembrane helix</keyword>
<dbReference type="PANTHER" id="PTHR30221:SF8">
    <property type="entry name" value="SMALL-CONDUCTANCE MECHANOSENSITIVE CHANNEL"/>
    <property type="match status" value="1"/>
</dbReference>
<comment type="subunit">
    <text evidence="6">Homoheptamer.</text>
</comment>
<comment type="function">
    <text evidence="6">Mechanosensitive channel that participates in the regulation of osmotic pressure changes within the cell, opening in response to stretch forces in the membrane lipid bilayer, without the need for other proteins. Contributes to normal resistance to hypoosmotic shock. Forms an ion channel of 1.0 nanosiemens conductance with a slight preference for anions.</text>
</comment>
<keyword evidence="5 6" id="KW-0472">Membrane</keyword>
<dbReference type="PANTHER" id="PTHR30221">
    <property type="entry name" value="SMALL-CONDUCTANCE MECHANOSENSITIVE CHANNEL"/>
    <property type="match status" value="1"/>
</dbReference>
<comment type="subcellular location">
    <subcellularLocation>
        <location evidence="6">Cell inner membrane</location>
        <topology evidence="6">Multi-pass membrane protein</topology>
    </subcellularLocation>
    <subcellularLocation>
        <location evidence="1">Membrane</location>
        <topology evidence="1">Multi-pass membrane protein</topology>
    </subcellularLocation>
</comment>
<dbReference type="InterPro" id="IPR045275">
    <property type="entry name" value="MscS_archaea/bacteria_type"/>
</dbReference>
<dbReference type="RefSeq" id="WP_102073130.1">
    <property type="nucleotide sequence ID" value="NZ_PDNW01000004.1"/>
</dbReference>
<feature type="domain" description="Mechanosensitive ion channel MscS" evidence="7">
    <location>
        <begin position="109"/>
        <end position="179"/>
    </location>
</feature>
<evidence type="ECO:0000256" key="4">
    <source>
        <dbReference type="ARBA" id="ARBA00022989"/>
    </source>
</evidence>
<gene>
    <name evidence="8" type="ORF">CR159_06115</name>
</gene>
<dbReference type="InterPro" id="IPR006685">
    <property type="entry name" value="MscS_channel_2nd"/>
</dbReference>
<dbReference type="Gene3D" id="2.30.30.60">
    <property type="match status" value="1"/>
</dbReference>
<dbReference type="GO" id="GO:0008381">
    <property type="term" value="F:mechanosensitive monoatomic ion channel activity"/>
    <property type="evidence" value="ECO:0007669"/>
    <property type="project" value="InterPro"/>
</dbReference>
<evidence type="ECO:0000256" key="6">
    <source>
        <dbReference type="RuleBase" id="RU369025"/>
    </source>
</evidence>
<evidence type="ECO:0000256" key="5">
    <source>
        <dbReference type="ARBA" id="ARBA00023136"/>
    </source>
</evidence>